<dbReference type="AlphaFoldDB" id="A0A066URK5"/>
<dbReference type="CDD" id="cd01324">
    <property type="entry name" value="cbb3_Oxidase_CcoQ"/>
    <property type="match status" value="1"/>
</dbReference>
<dbReference type="RefSeq" id="WP_032549071.1">
    <property type="nucleotide sequence ID" value="NZ_AP025487.1"/>
</dbReference>
<sequence>MDIITFQSVWTVTVFACFIGIVWWAFGKNRKSRFEDDANLVFADEAETSSKEQGVTK</sequence>
<feature type="transmembrane region" description="Helical" evidence="1">
    <location>
        <begin position="6"/>
        <end position="26"/>
    </location>
</feature>
<evidence type="ECO:0000313" key="2">
    <source>
        <dbReference type="EMBL" id="KAB0286960.1"/>
    </source>
</evidence>
<dbReference type="Proteomes" id="UP000326687">
    <property type="component" value="Unassembled WGS sequence"/>
</dbReference>
<dbReference type="STRING" id="212667.VFDL14_04935"/>
<reference evidence="3 6" key="2">
    <citation type="submission" date="2019-09" db="EMBL/GenBank/DDBJ databases">
        <title>Vibrio Fortis S7-72.</title>
        <authorList>
            <person name="Das S.K."/>
        </authorList>
    </citation>
    <scope>NUCLEOTIDE SEQUENCE [LARGE SCALE GENOMIC DNA]</scope>
    <source>
        <strain evidence="3 6">S7-72</strain>
    </source>
</reference>
<evidence type="ECO:0000313" key="5">
    <source>
        <dbReference type="Proteomes" id="UP000027219"/>
    </source>
</evidence>
<organism evidence="4 5">
    <name type="scientific">Vibrio fortis</name>
    <dbReference type="NCBI Taxonomy" id="212667"/>
    <lineage>
        <taxon>Bacteria</taxon>
        <taxon>Pseudomonadati</taxon>
        <taxon>Pseudomonadota</taxon>
        <taxon>Gammaproteobacteria</taxon>
        <taxon>Vibrionales</taxon>
        <taxon>Vibrionaceae</taxon>
        <taxon>Vibrio</taxon>
    </lineage>
</organism>
<dbReference type="OrthoDB" id="6402501at2"/>
<keyword evidence="1" id="KW-0472">Membrane</keyword>
<evidence type="ECO:0000256" key="1">
    <source>
        <dbReference type="SAM" id="Phobius"/>
    </source>
</evidence>
<proteinExistence type="predicted"/>
<dbReference type="EMBL" id="JFFR01000002">
    <property type="protein sequence ID" value="KDN30081.1"/>
    <property type="molecule type" value="Genomic_DNA"/>
</dbReference>
<comment type="caution">
    <text evidence="4">The sequence shown here is derived from an EMBL/GenBank/DDBJ whole genome shotgun (WGS) entry which is preliminary data.</text>
</comment>
<dbReference type="Proteomes" id="UP000326789">
    <property type="component" value="Unassembled WGS sequence"/>
</dbReference>
<accession>A0A066URK5</accession>
<gene>
    <name evidence="2" type="ORF">F2P58_20215</name>
    <name evidence="3" type="ORF">F2Z80_07355</name>
    <name evidence="4" type="ORF">VFDL14_04935</name>
</gene>
<evidence type="ECO:0000313" key="4">
    <source>
        <dbReference type="EMBL" id="KDN30081.1"/>
    </source>
</evidence>
<keyword evidence="1" id="KW-1133">Transmembrane helix</keyword>
<evidence type="ECO:0000313" key="3">
    <source>
        <dbReference type="EMBL" id="KAB0303757.1"/>
    </source>
</evidence>
<evidence type="ECO:0000313" key="7">
    <source>
        <dbReference type="Proteomes" id="UP000326789"/>
    </source>
</evidence>
<dbReference type="Pfam" id="PF05545">
    <property type="entry name" value="FixQ"/>
    <property type="match status" value="1"/>
</dbReference>
<dbReference type="EMBL" id="VXDD01000001">
    <property type="protein sequence ID" value="KAB0303757.1"/>
    <property type="molecule type" value="Genomic_DNA"/>
</dbReference>
<keyword evidence="1" id="KW-0812">Transmembrane</keyword>
<dbReference type="InterPro" id="IPR008621">
    <property type="entry name" value="Cbb3-typ_cyt_oxidase_comp"/>
</dbReference>
<protein>
    <submittedName>
        <fullName evidence="2 4">Cytochrome C oxidase</fullName>
    </submittedName>
</protein>
<keyword evidence="5" id="KW-1185">Reference proteome</keyword>
<reference evidence="4 5" key="1">
    <citation type="submission" date="2014-02" db="EMBL/GenBank/DDBJ databases">
        <title>Vibrio fortis Dalian14 Genome Sequencing.</title>
        <authorList>
            <person name="Wang Y."/>
            <person name="Song L."/>
            <person name="Liu G."/>
            <person name="Ding J."/>
        </authorList>
    </citation>
    <scope>NUCLEOTIDE SEQUENCE [LARGE SCALE GENOMIC DNA]</scope>
    <source>
        <strain evidence="4 5">Dalian14</strain>
    </source>
</reference>
<dbReference type="EMBL" id="VWSE01000008">
    <property type="protein sequence ID" value="KAB0286960.1"/>
    <property type="molecule type" value="Genomic_DNA"/>
</dbReference>
<dbReference type="Proteomes" id="UP000027219">
    <property type="component" value="Unassembled WGS sequence"/>
</dbReference>
<name>A0A066URK5_9VIBR</name>
<evidence type="ECO:0000313" key="6">
    <source>
        <dbReference type="Proteomes" id="UP000326687"/>
    </source>
</evidence>
<reference evidence="2 7" key="3">
    <citation type="submission" date="2019-09" db="EMBL/GenBank/DDBJ databases">
        <title>Whole genome sequence of Vibrio fortis.</title>
        <authorList>
            <person name="Das S.K."/>
        </authorList>
    </citation>
    <scope>NUCLEOTIDE SEQUENCE [LARGE SCALE GENOMIC DNA]</scope>
    <source>
        <strain evidence="2 7">AN60</strain>
    </source>
</reference>